<dbReference type="OrthoDB" id="5984298at2759"/>
<dbReference type="GeneID" id="20250974"/>
<dbReference type="Proteomes" id="UP000030746">
    <property type="component" value="Unassembled WGS sequence"/>
</dbReference>
<dbReference type="Pfam" id="PF00338">
    <property type="entry name" value="Ribosomal_S10"/>
    <property type="match status" value="1"/>
</dbReference>
<evidence type="ECO:0000256" key="1">
    <source>
        <dbReference type="ARBA" id="ARBA00022980"/>
    </source>
</evidence>
<evidence type="ECO:0000313" key="5">
    <source>
        <dbReference type="Proteomes" id="UP000030746"/>
    </source>
</evidence>
<keyword evidence="5" id="KW-1185">Reference proteome</keyword>
<dbReference type="InterPro" id="IPR036838">
    <property type="entry name" value="Ribosomal_uS10_dom_sf"/>
</dbReference>
<protein>
    <recommendedName>
        <fullName evidence="3">Small ribosomal subunit protein uS10 domain-containing protein</fullName>
    </recommendedName>
</protein>
<gene>
    <name evidence="4" type="ORF">LOTGIDRAFT_239150</name>
</gene>
<organism evidence="4 5">
    <name type="scientific">Lottia gigantea</name>
    <name type="common">Giant owl limpet</name>
    <dbReference type="NCBI Taxonomy" id="225164"/>
    <lineage>
        <taxon>Eukaryota</taxon>
        <taxon>Metazoa</taxon>
        <taxon>Spiralia</taxon>
        <taxon>Lophotrochozoa</taxon>
        <taxon>Mollusca</taxon>
        <taxon>Gastropoda</taxon>
        <taxon>Patellogastropoda</taxon>
        <taxon>Lottioidea</taxon>
        <taxon>Lottiidae</taxon>
        <taxon>Lottia</taxon>
    </lineage>
</organism>
<dbReference type="PANTHER" id="PTHR13473">
    <property type="entry name" value="MITOCHONDRIAL RIBOSOMAL PROTEIN L48"/>
    <property type="match status" value="1"/>
</dbReference>
<name>V4C8E5_LOTGI</name>
<dbReference type="KEGG" id="lgi:LOTGIDRAFT_239150"/>
<dbReference type="CTD" id="20250974"/>
<sequence>MFRLLTTTKSKLQCQNIVKRFISATPIANGKFEPTDLKETPDIPEYDQIQLVLKGYDFVILEAFSKYVHSIVKRMCLECKLIPFPTKDISVQTFKPKSANVLSQYFIKKYARSFQFDNLPSPSLPILLEMIHVHVPEGVDIVVQKPNPDEERNLYIQSLTKEDLMKQISEMEEAKKRKK</sequence>
<dbReference type="HOGENOM" id="CLU_122557_0_0_1"/>
<feature type="domain" description="Small ribosomal subunit protein uS10" evidence="3">
    <location>
        <begin position="50"/>
        <end position="144"/>
    </location>
</feature>
<dbReference type="PANTHER" id="PTHR13473:SF0">
    <property type="entry name" value="LARGE RIBOSOMAL SUBUNIT PROTEIN ML48"/>
    <property type="match status" value="1"/>
</dbReference>
<dbReference type="RefSeq" id="XP_009051323.1">
    <property type="nucleotide sequence ID" value="XM_009053075.1"/>
</dbReference>
<evidence type="ECO:0000313" key="4">
    <source>
        <dbReference type="EMBL" id="ESO97999.1"/>
    </source>
</evidence>
<dbReference type="SMART" id="SM01403">
    <property type="entry name" value="Ribosomal_S10"/>
    <property type="match status" value="1"/>
</dbReference>
<keyword evidence="1" id="KW-0689">Ribosomal protein</keyword>
<dbReference type="GO" id="GO:1990904">
    <property type="term" value="C:ribonucleoprotein complex"/>
    <property type="evidence" value="ECO:0007669"/>
    <property type="project" value="UniProtKB-KW"/>
</dbReference>
<proteinExistence type="predicted"/>
<dbReference type="AlphaFoldDB" id="V4C8E5"/>
<reference evidence="4 5" key="1">
    <citation type="journal article" date="2013" name="Nature">
        <title>Insights into bilaterian evolution from three spiralian genomes.</title>
        <authorList>
            <person name="Simakov O."/>
            <person name="Marletaz F."/>
            <person name="Cho S.J."/>
            <person name="Edsinger-Gonzales E."/>
            <person name="Havlak P."/>
            <person name="Hellsten U."/>
            <person name="Kuo D.H."/>
            <person name="Larsson T."/>
            <person name="Lv J."/>
            <person name="Arendt D."/>
            <person name="Savage R."/>
            <person name="Osoegawa K."/>
            <person name="de Jong P."/>
            <person name="Grimwood J."/>
            <person name="Chapman J.A."/>
            <person name="Shapiro H."/>
            <person name="Aerts A."/>
            <person name="Otillar R.P."/>
            <person name="Terry A.Y."/>
            <person name="Boore J.L."/>
            <person name="Grigoriev I.V."/>
            <person name="Lindberg D.R."/>
            <person name="Seaver E.C."/>
            <person name="Weisblat D.A."/>
            <person name="Putnam N.H."/>
            <person name="Rokhsar D.S."/>
        </authorList>
    </citation>
    <scope>NUCLEOTIDE SEQUENCE [LARGE SCALE GENOMIC DNA]</scope>
</reference>
<evidence type="ECO:0000256" key="2">
    <source>
        <dbReference type="ARBA" id="ARBA00023274"/>
    </source>
</evidence>
<dbReference type="EMBL" id="KB201299">
    <property type="protein sequence ID" value="ESO97999.1"/>
    <property type="molecule type" value="Genomic_DNA"/>
</dbReference>
<dbReference type="InterPro" id="IPR027487">
    <property type="entry name" value="Ribosomal_mL48"/>
</dbReference>
<dbReference type="STRING" id="225164.V4C8E5"/>
<dbReference type="InterPro" id="IPR027486">
    <property type="entry name" value="Ribosomal_uS10_dom"/>
</dbReference>
<dbReference type="GO" id="GO:0005761">
    <property type="term" value="C:mitochondrial ribosome"/>
    <property type="evidence" value="ECO:0007669"/>
    <property type="project" value="InterPro"/>
</dbReference>
<keyword evidence="2" id="KW-0687">Ribonucleoprotein</keyword>
<accession>V4C8E5</accession>
<evidence type="ECO:0000259" key="3">
    <source>
        <dbReference type="SMART" id="SM01403"/>
    </source>
</evidence>
<dbReference type="OMA" id="IRVSECW"/>
<dbReference type="SUPFAM" id="SSF54999">
    <property type="entry name" value="Ribosomal protein S10"/>
    <property type="match status" value="1"/>
</dbReference>